<keyword evidence="11" id="KW-0443">Lipid metabolism</keyword>
<keyword evidence="12" id="KW-0472">Membrane</keyword>
<sequence>MNSPSLSQSDELPETPVMMPGGYFHDPNQFPMLPPPLIDDEGSDPRSFEGLLGVRRMREQQQRRQQYEALVKRNRPAHRVDAFTAFINFVRSAKATQVRHKAYRIPRRRFTASRDPNTQVWTWGKSREKPSGTPAKQEQAPSYELPKQPAQDDMDSAVESSPLGYVSDSEVPSSRVQSYNVPSSPMEELDLAMSVPNLELPRPSSAQAFAAGDSQPLLHRRITPQEILSRSTSAHTSPDKPPSSSAVSPASNLSSNEATLSYVWVGVSVVFACVTFLPDFCVFLMAHLLDLVMDTFEVLSYTVWFLLWIWQNITGQTILGQIVYEAYHLVQKEWEHVIREDHEEASEHMVRFLGIPLFRQPRGLSTWQVLRGLIEIICIQTVTREQYQKEGAGLVRLQNWRRHETSTSSQKEEGQSESKDPKAGVASESYGSNEEESDDDDDDDLVVTDQTVDVLELSRNTKPQTEEQVPSKPHRNYPYEMWHETNGAMVRNIKWASQLSMSAYGLRVLIVDLPPIFTPSGQELPKQTFAHLTRLQADDVLHADIQNLDMEATYLPTFYIVRDMRRKVVCVAVRGTQSFADIVVDLDMKTEDVTSSLAEWRDTEVDEKTERFAYHAGIWRAAKTLVEPGSVLFKKVCDALNENEDFGLVFVGHSLGAAIASAAVIQLSEYHIEDTGPNADPRKGVWRTSGQTGYPAGRLIRAITFAHPSTLSHTLSKRVSYGRVPLVINVTYATDLIPRFGHGQVREIRRVLGALTRVRRRRKMVSTTISSHPTYANEDDEIRLHVIRRFWDWWSIQRNKSPDQVMLARKKLLEKQFWRLRLEVESDLYTNARRRFEEAAAEKMHETQTPMSPWVPEDHYKAMPLHTMSGRRQRLDYATVQSESRQGGVLVPGGRSLWLNDGEFYDITNPLAFFSLPDLHFAMFTDHFPAAYEEAVLALDSTST</sequence>
<dbReference type="EC" id="3.1.1.116" evidence="14"/>
<evidence type="ECO:0000256" key="11">
    <source>
        <dbReference type="ARBA" id="ARBA00023098"/>
    </source>
</evidence>
<gene>
    <name evidence="19" type="ORF">Malapachy_0806</name>
</gene>
<dbReference type="EMBL" id="LGAV01000003">
    <property type="protein sequence ID" value="KOS14872.1"/>
    <property type="molecule type" value="Genomic_DNA"/>
</dbReference>
<keyword evidence="20" id="KW-1185">Reference proteome</keyword>
<feature type="compositionally biased region" description="Polar residues" evidence="17">
    <location>
        <begin position="1"/>
        <end position="10"/>
    </location>
</feature>
<dbReference type="PANTHER" id="PTHR45792">
    <property type="entry name" value="DIACYLGLYCEROL LIPASE HOMOLOG-RELATED"/>
    <property type="match status" value="1"/>
</dbReference>
<comment type="subcellular location">
    <subcellularLocation>
        <location evidence="2">Cell membrane</location>
        <topology evidence="2">Multi-pass membrane protein</topology>
    </subcellularLocation>
</comment>
<dbReference type="RefSeq" id="XP_017992504.1">
    <property type="nucleotide sequence ID" value="XM_018135319.1"/>
</dbReference>
<accession>A0A0N0RSD9</accession>
<dbReference type="GO" id="GO:0046340">
    <property type="term" value="P:diacylglycerol catabolic process"/>
    <property type="evidence" value="ECO:0007669"/>
    <property type="project" value="TreeGrafter"/>
</dbReference>
<dbReference type="GO" id="GO:0016298">
    <property type="term" value="F:lipase activity"/>
    <property type="evidence" value="ECO:0007669"/>
    <property type="project" value="TreeGrafter"/>
</dbReference>
<keyword evidence="5" id="KW-0812">Transmembrane</keyword>
<feature type="region of interest" description="Disordered" evidence="17">
    <location>
        <begin position="229"/>
        <end position="250"/>
    </location>
</feature>
<evidence type="ECO:0000256" key="17">
    <source>
        <dbReference type="SAM" id="MobiDB-lite"/>
    </source>
</evidence>
<evidence type="ECO:0000313" key="19">
    <source>
        <dbReference type="EMBL" id="KOS14872.1"/>
    </source>
</evidence>
<dbReference type="InterPro" id="IPR002921">
    <property type="entry name" value="Fungal_lipase-type"/>
</dbReference>
<feature type="compositionally biased region" description="Polar residues" evidence="17">
    <location>
        <begin position="170"/>
        <end position="183"/>
    </location>
</feature>
<dbReference type="Pfam" id="PF01764">
    <property type="entry name" value="Lipase_3"/>
    <property type="match status" value="1"/>
</dbReference>
<dbReference type="GO" id="GO:0005886">
    <property type="term" value="C:plasma membrane"/>
    <property type="evidence" value="ECO:0007669"/>
    <property type="project" value="UniProtKB-SubCell"/>
</dbReference>
<evidence type="ECO:0000256" key="4">
    <source>
        <dbReference type="ARBA" id="ARBA00022553"/>
    </source>
</evidence>
<dbReference type="AlphaFoldDB" id="A0A0N0RSD9"/>
<dbReference type="GO" id="GO:0019369">
    <property type="term" value="P:arachidonate metabolic process"/>
    <property type="evidence" value="ECO:0007669"/>
    <property type="project" value="TreeGrafter"/>
</dbReference>
<evidence type="ECO:0000256" key="1">
    <source>
        <dbReference type="ARBA" id="ARBA00001913"/>
    </source>
</evidence>
<comment type="catalytic activity">
    <reaction evidence="15">
        <text>a diacylglycerol + H2O = a monoacylglycerol + a fatty acid + H(+)</text>
        <dbReference type="Rhea" id="RHEA:32731"/>
        <dbReference type="ChEBI" id="CHEBI:15377"/>
        <dbReference type="ChEBI" id="CHEBI:15378"/>
        <dbReference type="ChEBI" id="CHEBI:17408"/>
        <dbReference type="ChEBI" id="CHEBI:18035"/>
        <dbReference type="ChEBI" id="CHEBI:28868"/>
    </reaction>
</comment>
<evidence type="ECO:0000256" key="3">
    <source>
        <dbReference type="ARBA" id="ARBA00022475"/>
    </source>
</evidence>
<comment type="cofactor">
    <cofactor evidence="1">
        <name>Ca(2+)</name>
        <dbReference type="ChEBI" id="CHEBI:29108"/>
    </cofactor>
</comment>
<dbReference type="STRING" id="77020.A0A0N0RSD9"/>
<evidence type="ECO:0000256" key="5">
    <source>
        <dbReference type="ARBA" id="ARBA00022692"/>
    </source>
</evidence>
<dbReference type="PANTHER" id="PTHR45792:SF8">
    <property type="entry name" value="DIACYLGLYCEROL LIPASE-ALPHA"/>
    <property type="match status" value="1"/>
</dbReference>
<evidence type="ECO:0000256" key="15">
    <source>
        <dbReference type="ARBA" id="ARBA00047591"/>
    </source>
</evidence>
<feature type="compositionally biased region" description="Acidic residues" evidence="17">
    <location>
        <begin position="433"/>
        <end position="446"/>
    </location>
</feature>
<dbReference type="Proteomes" id="UP000037751">
    <property type="component" value="Unassembled WGS sequence"/>
</dbReference>
<evidence type="ECO:0000256" key="12">
    <source>
        <dbReference type="ARBA" id="ARBA00023136"/>
    </source>
</evidence>
<keyword evidence="3" id="KW-1003">Cell membrane</keyword>
<feature type="region of interest" description="Disordered" evidence="17">
    <location>
        <begin position="116"/>
        <end position="183"/>
    </location>
</feature>
<evidence type="ECO:0000256" key="13">
    <source>
        <dbReference type="ARBA" id="ARBA00024531"/>
    </source>
</evidence>
<dbReference type="VEuPathDB" id="FungiDB:Malapachy_0806"/>
<evidence type="ECO:0000256" key="14">
    <source>
        <dbReference type="ARBA" id="ARBA00026104"/>
    </source>
</evidence>
<feature type="domain" description="Fungal lipase-type" evidence="18">
    <location>
        <begin position="571"/>
        <end position="740"/>
    </location>
</feature>
<feature type="region of interest" description="Disordered" evidence="17">
    <location>
        <begin position="1"/>
        <end position="35"/>
    </location>
</feature>
<evidence type="ECO:0000256" key="6">
    <source>
        <dbReference type="ARBA" id="ARBA00022723"/>
    </source>
</evidence>
<evidence type="ECO:0000256" key="10">
    <source>
        <dbReference type="ARBA" id="ARBA00022989"/>
    </source>
</evidence>
<keyword evidence="8" id="KW-0106">Calcium</keyword>
<keyword evidence="10" id="KW-1133">Transmembrane helix</keyword>
<comment type="caution">
    <text evidence="19">The sequence shown here is derived from an EMBL/GenBank/DDBJ whole genome shotgun (WGS) entry which is preliminary data.</text>
</comment>
<organism evidence="19 20">
    <name type="scientific">Malassezia pachydermatis</name>
    <dbReference type="NCBI Taxonomy" id="77020"/>
    <lineage>
        <taxon>Eukaryota</taxon>
        <taxon>Fungi</taxon>
        <taxon>Dikarya</taxon>
        <taxon>Basidiomycota</taxon>
        <taxon>Ustilaginomycotina</taxon>
        <taxon>Malasseziomycetes</taxon>
        <taxon>Malasseziales</taxon>
        <taxon>Malasseziaceae</taxon>
        <taxon>Malassezia</taxon>
    </lineage>
</organism>
<comment type="catalytic activity">
    <reaction evidence="16">
        <text>a monoacylglycerol + H2O = glycerol + a fatty acid + H(+)</text>
        <dbReference type="Rhea" id="RHEA:15245"/>
        <dbReference type="ChEBI" id="CHEBI:15377"/>
        <dbReference type="ChEBI" id="CHEBI:15378"/>
        <dbReference type="ChEBI" id="CHEBI:17408"/>
        <dbReference type="ChEBI" id="CHEBI:17754"/>
        <dbReference type="ChEBI" id="CHEBI:28868"/>
    </reaction>
</comment>
<evidence type="ECO:0000256" key="16">
    <source>
        <dbReference type="ARBA" id="ARBA00048461"/>
    </source>
</evidence>
<dbReference type="OrthoDB" id="438440at2759"/>
<protein>
    <recommendedName>
        <fullName evidence="14">sn-1-specific diacylglycerol lipase</fullName>
        <ecNumber evidence="14">3.1.1.116</ecNumber>
    </recommendedName>
</protein>
<dbReference type="InterPro" id="IPR029058">
    <property type="entry name" value="AB_hydrolase_fold"/>
</dbReference>
<dbReference type="GeneID" id="28727194"/>
<evidence type="ECO:0000256" key="9">
    <source>
        <dbReference type="ARBA" id="ARBA00022963"/>
    </source>
</evidence>
<dbReference type="SUPFAM" id="SSF53474">
    <property type="entry name" value="alpha/beta-Hydrolases"/>
    <property type="match status" value="1"/>
</dbReference>
<name>A0A0N0RSD9_9BASI</name>
<evidence type="ECO:0000313" key="20">
    <source>
        <dbReference type="Proteomes" id="UP000037751"/>
    </source>
</evidence>
<dbReference type="InterPro" id="IPR052214">
    <property type="entry name" value="DAG_Lipase-Related"/>
</dbReference>
<evidence type="ECO:0000256" key="8">
    <source>
        <dbReference type="ARBA" id="ARBA00022837"/>
    </source>
</evidence>
<keyword evidence="9" id="KW-0442">Lipid degradation</keyword>
<dbReference type="GO" id="GO:0046872">
    <property type="term" value="F:metal ion binding"/>
    <property type="evidence" value="ECO:0007669"/>
    <property type="project" value="UniProtKB-KW"/>
</dbReference>
<feature type="region of interest" description="Disordered" evidence="17">
    <location>
        <begin position="400"/>
        <end position="476"/>
    </location>
</feature>
<feature type="compositionally biased region" description="Polar residues" evidence="17">
    <location>
        <begin position="458"/>
        <end position="468"/>
    </location>
</feature>
<proteinExistence type="predicted"/>
<evidence type="ECO:0000259" key="18">
    <source>
        <dbReference type="Pfam" id="PF01764"/>
    </source>
</evidence>
<comment type="catalytic activity">
    <reaction evidence="13">
        <text>a 1,2-diacyl-sn-glycerol + H2O = a 2-acylglycerol + a fatty acid + H(+)</text>
        <dbReference type="Rhea" id="RHEA:33275"/>
        <dbReference type="ChEBI" id="CHEBI:15377"/>
        <dbReference type="ChEBI" id="CHEBI:15378"/>
        <dbReference type="ChEBI" id="CHEBI:17389"/>
        <dbReference type="ChEBI" id="CHEBI:17815"/>
        <dbReference type="ChEBI" id="CHEBI:28868"/>
        <dbReference type="EC" id="3.1.1.116"/>
    </reaction>
    <physiologicalReaction direction="left-to-right" evidence="13">
        <dbReference type="Rhea" id="RHEA:33276"/>
    </physiologicalReaction>
</comment>
<keyword evidence="7" id="KW-0378">Hydrolase</keyword>
<dbReference type="Gene3D" id="3.40.50.1820">
    <property type="entry name" value="alpha/beta hydrolase"/>
    <property type="match status" value="1"/>
</dbReference>
<reference evidence="19 20" key="1">
    <citation type="submission" date="2015-07" db="EMBL/GenBank/DDBJ databases">
        <title>Draft Genome Sequence of Malassezia furfur CBS1878 and Malassezia pachydermatis CBS1879.</title>
        <authorList>
            <person name="Triana S."/>
            <person name="Ohm R."/>
            <person name="Gonzalez A."/>
            <person name="DeCock H."/>
            <person name="Restrepo S."/>
            <person name="Celis A."/>
        </authorList>
    </citation>
    <scope>NUCLEOTIDE SEQUENCE [LARGE SCALE GENOMIC DNA]</scope>
    <source>
        <strain evidence="19 20">CBS 1879</strain>
    </source>
</reference>
<dbReference type="CDD" id="cd00519">
    <property type="entry name" value="Lipase_3"/>
    <property type="match status" value="1"/>
</dbReference>
<keyword evidence="6" id="KW-0479">Metal-binding</keyword>
<feature type="compositionally biased region" description="Basic and acidic residues" evidence="17">
    <location>
        <begin position="401"/>
        <end position="422"/>
    </location>
</feature>
<evidence type="ECO:0000256" key="2">
    <source>
        <dbReference type="ARBA" id="ARBA00004651"/>
    </source>
</evidence>
<keyword evidence="4" id="KW-0597">Phosphoprotein</keyword>
<evidence type="ECO:0000256" key="7">
    <source>
        <dbReference type="ARBA" id="ARBA00022801"/>
    </source>
</evidence>